<accession>G8TYK3</accession>
<dbReference type="SUPFAM" id="SSF53448">
    <property type="entry name" value="Nucleotide-diphospho-sugar transferases"/>
    <property type="match status" value="1"/>
</dbReference>
<dbReference type="InterPro" id="IPR001173">
    <property type="entry name" value="Glyco_trans_2-like"/>
</dbReference>
<keyword evidence="3" id="KW-1185">Reference proteome</keyword>
<dbReference type="HOGENOM" id="CLU_025996_0_0_9"/>
<dbReference type="KEGG" id="sap:Sulac_2803"/>
<feature type="domain" description="Glycosyltransferase 2-like" evidence="1">
    <location>
        <begin position="7"/>
        <end position="113"/>
    </location>
</feature>
<protein>
    <submittedName>
        <fullName evidence="2">Glycosyl transferase family 2</fullName>
    </submittedName>
</protein>
<dbReference type="Gene3D" id="3.90.550.10">
    <property type="entry name" value="Spore Coat Polysaccharide Biosynthesis Protein SpsA, Chain A"/>
    <property type="match status" value="1"/>
</dbReference>
<dbReference type="CDD" id="cd00761">
    <property type="entry name" value="Glyco_tranf_GTA_type"/>
    <property type="match status" value="1"/>
</dbReference>
<proteinExistence type="predicted"/>
<evidence type="ECO:0000313" key="2">
    <source>
        <dbReference type="EMBL" id="AEW06264.1"/>
    </source>
</evidence>
<dbReference type="AlphaFoldDB" id="G8TYK3"/>
<dbReference type="Proteomes" id="UP000005439">
    <property type="component" value="Chromosome"/>
</dbReference>
<reference evidence="3" key="1">
    <citation type="submission" date="2011-12" db="EMBL/GenBank/DDBJ databases">
        <title>The complete genome of chromosome of Sulfobacillus acidophilus DSM 10332.</title>
        <authorList>
            <person name="Lucas S."/>
            <person name="Han J."/>
            <person name="Lapidus A."/>
            <person name="Bruce D."/>
            <person name="Goodwin L."/>
            <person name="Pitluck S."/>
            <person name="Peters L."/>
            <person name="Kyrpides N."/>
            <person name="Mavromatis K."/>
            <person name="Ivanova N."/>
            <person name="Mikhailova N."/>
            <person name="Chertkov O."/>
            <person name="Saunders E."/>
            <person name="Detter J.C."/>
            <person name="Tapia R."/>
            <person name="Han C."/>
            <person name="Land M."/>
            <person name="Hauser L."/>
            <person name="Markowitz V."/>
            <person name="Cheng J.-F."/>
            <person name="Hugenholtz P."/>
            <person name="Woyke T."/>
            <person name="Wu D."/>
            <person name="Pukall R."/>
            <person name="Gehrich-Schroeter G."/>
            <person name="Schneider S."/>
            <person name="Klenk H.-P."/>
            <person name="Eisen J.A."/>
        </authorList>
    </citation>
    <scope>NUCLEOTIDE SEQUENCE [LARGE SCALE GENOMIC DNA]</scope>
    <source>
        <strain evidence="3">ATCC 700253 / DSM 10332 / NAL</strain>
    </source>
</reference>
<dbReference type="Pfam" id="PF00535">
    <property type="entry name" value="Glycos_transf_2"/>
    <property type="match status" value="1"/>
</dbReference>
<name>G8TYK3_SULAD</name>
<dbReference type="EMBL" id="CP003179">
    <property type="protein sequence ID" value="AEW06264.1"/>
    <property type="molecule type" value="Genomic_DNA"/>
</dbReference>
<reference evidence="2 3" key="2">
    <citation type="journal article" date="2012" name="Stand. Genomic Sci.">
        <title>Complete genome sequence of the moderately thermophilic mineral-sulfide-oxidizing firmicute Sulfobacillus acidophilus type strain (NAL(T)).</title>
        <authorList>
            <person name="Anderson I."/>
            <person name="Chertkov O."/>
            <person name="Chen A."/>
            <person name="Saunders E."/>
            <person name="Lapidus A."/>
            <person name="Nolan M."/>
            <person name="Lucas S."/>
            <person name="Hammon N."/>
            <person name="Deshpande S."/>
            <person name="Cheng J.F."/>
            <person name="Han C."/>
            <person name="Tapia R."/>
            <person name="Goodwin L.A."/>
            <person name="Pitluck S."/>
            <person name="Liolios K."/>
            <person name="Pagani I."/>
            <person name="Ivanova N."/>
            <person name="Mikhailova N."/>
            <person name="Pati A."/>
            <person name="Palaniappan K."/>
            <person name="Land M."/>
            <person name="Pan C."/>
            <person name="Rohde M."/>
            <person name="Pukall R."/>
            <person name="Goker M."/>
            <person name="Detter J.C."/>
            <person name="Woyke T."/>
            <person name="Bristow J."/>
            <person name="Eisen J.A."/>
            <person name="Markowitz V."/>
            <person name="Hugenholtz P."/>
            <person name="Kyrpides N.C."/>
            <person name="Klenk H.P."/>
            <person name="Mavromatis K."/>
        </authorList>
    </citation>
    <scope>NUCLEOTIDE SEQUENCE [LARGE SCALE GENOMIC DNA]</scope>
    <source>
        <strain evidence="3">ATCC 700253 / DSM 10332 / NAL</strain>
    </source>
</reference>
<sequence length="293" mass="33972">MAESVDVIIPAYNARNTIQEALQSVFSQTVPIARVLVVDDGSTDGTADVVRHHFPHAEVITIANSGPSNARNVGIEKATHEWIAFLDADDRWHPDKLRLQWGQAEPDVGLISTTWVRGSEFPAVPDQIPVTSLGYRDLLQMNQFQTSTVLMRREIAQRLGGFDPAVDGAEDWDFWLRASRITGIRRLEWPLVQYRDMPTGYSKDVWRVYRTMLPMLDKHRQAPGLSVREFRTIETWHHLRFWVAFQLAHDSEHARLAWHNAWQRPLRPYVLPAVWRYLAPFLWQRFKRRTATS</sequence>
<evidence type="ECO:0000313" key="3">
    <source>
        <dbReference type="Proteomes" id="UP000005439"/>
    </source>
</evidence>
<dbReference type="GO" id="GO:0016740">
    <property type="term" value="F:transferase activity"/>
    <property type="evidence" value="ECO:0007669"/>
    <property type="project" value="UniProtKB-KW"/>
</dbReference>
<keyword evidence="2" id="KW-0808">Transferase</keyword>
<organism evidence="2 3">
    <name type="scientific">Sulfobacillus acidophilus (strain ATCC 700253 / DSM 10332 / NAL)</name>
    <dbReference type="NCBI Taxonomy" id="679936"/>
    <lineage>
        <taxon>Bacteria</taxon>
        <taxon>Bacillati</taxon>
        <taxon>Bacillota</taxon>
        <taxon>Clostridia</taxon>
        <taxon>Eubacteriales</taxon>
        <taxon>Clostridiales Family XVII. Incertae Sedis</taxon>
        <taxon>Sulfobacillus</taxon>
    </lineage>
</organism>
<dbReference type="STRING" id="679936.Sulac_2803"/>
<dbReference type="PANTHER" id="PTHR43685:SF2">
    <property type="entry name" value="GLYCOSYLTRANSFERASE 2-LIKE DOMAIN-CONTAINING PROTEIN"/>
    <property type="match status" value="1"/>
</dbReference>
<dbReference type="InterPro" id="IPR029044">
    <property type="entry name" value="Nucleotide-diphossugar_trans"/>
</dbReference>
<dbReference type="InterPro" id="IPR050834">
    <property type="entry name" value="Glycosyltransf_2"/>
</dbReference>
<dbReference type="PATRIC" id="fig|679936.5.peg.2896"/>
<gene>
    <name evidence="2" type="ordered locus">Sulac_2803</name>
</gene>
<dbReference type="PANTHER" id="PTHR43685">
    <property type="entry name" value="GLYCOSYLTRANSFERASE"/>
    <property type="match status" value="1"/>
</dbReference>
<evidence type="ECO:0000259" key="1">
    <source>
        <dbReference type="Pfam" id="PF00535"/>
    </source>
</evidence>